<feature type="region of interest" description="Disordered" evidence="2">
    <location>
        <begin position="990"/>
        <end position="1085"/>
    </location>
</feature>
<feature type="compositionally biased region" description="Low complexity" evidence="2">
    <location>
        <begin position="1150"/>
        <end position="1163"/>
    </location>
</feature>
<sequence length="1697" mass="184553">MVEAHHPLSPNDEDERRKNDDKLERNQEQAEEQEEERELVNKKSYFHLKAHSDLILNQPTTSSSSSSSTAAATTTKKTDQQQQLPELIQKLTLNSQTPTRIRLIRDDTLKQTTESSNPTQTRPPSNSRSSSYHSFNIQSNHTPTSKSTNKQSYQQQQNHYYHHHHHQKLKISLSDQPHLIPTKSQLLLELKKVHNPDNLPELVDQNALNSLMLSLIRELSLKLNQTQEELKTSQLEINGLKDLLINTYSVGSGEIERCLVRARVPDPPPKTDMNSKTSTSNIVKPSTWQVQLNDQHEDPPSTDNLHLNLSTSSSFSSSLGPSCSTAQLDLDDLREAMSDNPCFDTVSSSSCRSRSQLTSPASLNNHIPESPLPPNLTQSTKKKSNYHSPSTSKLFHPSSILNGKYRKSAPIPPILPPSSDHHDHHNYHQHHHQHQHQHQHHQSIEELTAERRGTITSSSTLHTRTTSIGSSLSGVSSAPGTRQPPNNVWGLYGWKWNKRNKINSAPVGAQIEVDGPANGEDCVSPENELGGGPLDDPTLIGPASVDRQENSQIPQSPTRPKRSPTDASSSSTILSGLFDSLTRRKRAESNHSHLQQPSLQSFNSRSTVPGSSEEQFPVPIDVSSSLAPRSPSLILNSSASINTQNTSSNSSCSVDHPSTHPQLDPLDHSHQADLTLSLPSLKRSDSRGHEPSSQLPSESELLSAAPSDSHSAPSSSDLTPPLGGTDRLTDNPDNHSLDPSSSISNQATSSQATPLAKISRNPITTSDPSTVNRRPSLINLKSPAESFVSGSKGLPTLATHADMMVHGERSQLPAVLSGLSGDNPKHQLTPELNNTGDHTHASPDGDSSSYSQSVNSSLTGPELSDRNNTRLQTQPSHQNLSIRSSKSSVVTSASQMKSKPQVKLTQPATTKSYLSTATGTIGKALSSNPSSEITIPAEFEPNVTTVPKAAFGRLASVYFKAHDSRAYGSPSRSSNNKTSSTSILFTGQAPHHRSLGNTISGIDHGADGFSTKQSSTTAPPSEPINHHGLNKLKFLPPLSNSTMELSTFINPQSNPPPFSNISRDEEARGLDAPPGPSPGAADDEPIVDRFGFIVDVKYGLKLMRKSRDKKKQLAKERLAALEEQHPSEPPQSSTEDPIIPPEPPMDPALSSETSSTSFNSPSSRVLSLAPTEENSKFNSTRCDASVEGSDLDHTPMMTTALPIKSQVDVEAELSSLREALGLSPAIKPAGKDLQSSTADSADTSLTNQAPSIDPVVESSTQSIRRLLFQLNEMQNMLEKKQMEAWGQFITKRRMKLMRVSNSSSPHILSPSPISDPSVGNKMTIQGTGAVSPASVGAFLGTVPRQGGSSSGSASSPTGVMPKAPHSTGGHLGSKRQSLGESTERARDLITCHDDNLIGIASMGLSNDNNKKALKDEWKEFKALVIQGIPISLRPKIWLECSGASELKEPGYYHDLLNLHDGEEGLCLNQIECDVTRTLPTNVYFGGDGPGVSKLRRVLAAMSWHNPVVGYCQGMNMVAATLLLTIPSEEDAFWILVCIVDKILPSHYYTSHLLTSQADQRVLKVLVSKYLAELADHFDALDVELPAITFGWFLSLFADALPIQTLLRVFDLFLIDGSLLLFRISLALLKINQTTILSYDSPASLYAYMRGPMTLSSHHADLLINVATVDFADIKNSLIVSLRDKFVDQIKVEMGLPD</sequence>
<dbReference type="SUPFAM" id="SSF47923">
    <property type="entry name" value="Ypt/Rab-GAP domain of gyp1p"/>
    <property type="match status" value="2"/>
</dbReference>
<keyword evidence="5" id="KW-1185">Reference proteome</keyword>
<evidence type="ECO:0000313" key="5">
    <source>
        <dbReference type="Proteomes" id="UP000324748"/>
    </source>
</evidence>
<dbReference type="Proteomes" id="UP000324748">
    <property type="component" value="Unassembled WGS sequence"/>
</dbReference>
<feature type="region of interest" description="Disordered" evidence="2">
    <location>
        <begin position="342"/>
        <end position="487"/>
    </location>
</feature>
<feature type="compositionally biased region" description="Low complexity" evidence="2">
    <location>
        <begin position="881"/>
        <end position="894"/>
    </location>
</feature>
<accession>A0A5B0PST5</accession>
<feature type="compositionally biased region" description="Basic and acidic residues" evidence="2">
    <location>
        <begin position="727"/>
        <end position="736"/>
    </location>
</feature>
<dbReference type="InterPro" id="IPR000195">
    <property type="entry name" value="Rab-GAP-TBC_dom"/>
</dbReference>
<feature type="compositionally biased region" description="Polar residues" evidence="2">
    <location>
        <begin position="1038"/>
        <end position="1052"/>
    </location>
</feature>
<dbReference type="FunFam" id="1.10.8.270:FF:000026">
    <property type="entry name" value="TBC (Tre-2/Bub2/Cdc16) domain family"/>
    <property type="match status" value="1"/>
</dbReference>
<feature type="region of interest" description="Disordered" evidence="2">
    <location>
        <begin position="1340"/>
        <end position="1383"/>
    </location>
</feature>
<comment type="caution">
    <text evidence="4">The sequence shown here is derived from an EMBL/GenBank/DDBJ whole genome shotgun (WGS) entry which is preliminary data.</text>
</comment>
<protein>
    <recommendedName>
        <fullName evidence="3">Rab-GAP TBC domain-containing protein</fullName>
    </recommendedName>
</protein>
<feature type="compositionally biased region" description="Polar residues" evidence="2">
    <location>
        <begin position="356"/>
        <end position="367"/>
    </location>
</feature>
<gene>
    <name evidence="4" type="ORF">PGT21_021196</name>
</gene>
<feature type="compositionally biased region" description="Polar residues" evidence="2">
    <location>
        <begin position="895"/>
        <end position="904"/>
    </location>
</feature>
<feature type="region of interest" description="Disordered" evidence="2">
    <location>
        <begin position="1"/>
        <end position="43"/>
    </location>
</feature>
<feature type="compositionally biased region" description="Low complexity" evidence="2">
    <location>
        <begin position="740"/>
        <end position="753"/>
    </location>
</feature>
<feature type="compositionally biased region" description="Low complexity" evidence="2">
    <location>
        <begin position="1346"/>
        <end position="1355"/>
    </location>
</feature>
<dbReference type="SMART" id="SM00164">
    <property type="entry name" value="TBC"/>
    <property type="match status" value="1"/>
</dbReference>
<feature type="compositionally biased region" description="Low complexity" evidence="2">
    <location>
        <begin position="641"/>
        <end position="653"/>
    </location>
</feature>
<feature type="compositionally biased region" description="Basic residues" evidence="2">
    <location>
        <begin position="424"/>
        <end position="441"/>
    </location>
</feature>
<keyword evidence="1" id="KW-0175">Coiled coil</keyword>
<feature type="region of interest" description="Disordered" evidence="2">
    <location>
        <begin position="1121"/>
        <end position="1195"/>
    </location>
</feature>
<feature type="coiled-coil region" evidence="1">
    <location>
        <begin position="216"/>
        <end position="243"/>
    </location>
</feature>
<feature type="compositionally biased region" description="Low complexity" evidence="2">
    <location>
        <begin position="1235"/>
        <end position="1244"/>
    </location>
</feature>
<evidence type="ECO:0000259" key="3">
    <source>
        <dbReference type="PROSITE" id="PS50086"/>
    </source>
</evidence>
<feature type="region of interest" description="Disordered" evidence="2">
    <location>
        <begin position="679"/>
        <end position="775"/>
    </location>
</feature>
<feature type="region of interest" description="Disordered" evidence="2">
    <location>
        <begin position="263"/>
        <end position="322"/>
    </location>
</feature>
<feature type="compositionally biased region" description="Low complexity" evidence="2">
    <location>
        <begin position="60"/>
        <end position="75"/>
    </location>
</feature>
<dbReference type="PROSITE" id="PS50086">
    <property type="entry name" value="TBC_RABGAP"/>
    <property type="match status" value="1"/>
</dbReference>
<feature type="compositionally biased region" description="Low complexity" evidence="2">
    <location>
        <begin position="691"/>
        <end position="718"/>
    </location>
</feature>
<organism evidence="4 5">
    <name type="scientific">Puccinia graminis f. sp. tritici</name>
    <dbReference type="NCBI Taxonomy" id="56615"/>
    <lineage>
        <taxon>Eukaryota</taxon>
        <taxon>Fungi</taxon>
        <taxon>Dikarya</taxon>
        <taxon>Basidiomycota</taxon>
        <taxon>Pucciniomycotina</taxon>
        <taxon>Pucciniomycetes</taxon>
        <taxon>Pucciniales</taxon>
        <taxon>Pucciniaceae</taxon>
        <taxon>Puccinia</taxon>
    </lineage>
</organism>
<feature type="compositionally biased region" description="Low complexity" evidence="2">
    <location>
        <begin position="125"/>
        <end position="134"/>
    </location>
</feature>
<feature type="compositionally biased region" description="Basic and acidic residues" evidence="2">
    <location>
        <begin position="442"/>
        <end position="453"/>
    </location>
</feature>
<feature type="compositionally biased region" description="Polar residues" evidence="2">
    <location>
        <begin position="869"/>
        <end position="880"/>
    </location>
</feature>
<dbReference type="PANTHER" id="PTHR47219:SF20">
    <property type="entry name" value="TBC1 DOMAIN FAMILY MEMBER 2B"/>
    <property type="match status" value="1"/>
</dbReference>
<feature type="region of interest" description="Disordered" evidence="2">
    <location>
        <begin position="56"/>
        <end position="83"/>
    </location>
</feature>
<dbReference type="GO" id="GO:0031267">
    <property type="term" value="F:small GTPase binding"/>
    <property type="evidence" value="ECO:0007669"/>
    <property type="project" value="TreeGrafter"/>
</dbReference>
<reference evidence="4 5" key="1">
    <citation type="submission" date="2019-05" db="EMBL/GenBank/DDBJ databases">
        <title>Emergence of the Ug99 lineage of the wheat stem rust pathogen through somatic hybridization.</title>
        <authorList>
            <person name="Li F."/>
            <person name="Upadhyaya N.M."/>
            <person name="Sperschneider J."/>
            <person name="Matny O."/>
            <person name="Nguyen-Phuc H."/>
            <person name="Mago R."/>
            <person name="Raley C."/>
            <person name="Miller M.E."/>
            <person name="Silverstein K.A.T."/>
            <person name="Henningsen E."/>
            <person name="Hirsch C.D."/>
            <person name="Visser B."/>
            <person name="Pretorius Z.A."/>
            <person name="Steffenson B.J."/>
            <person name="Schwessinger B."/>
            <person name="Dodds P.N."/>
            <person name="Figueroa M."/>
        </authorList>
    </citation>
    <scope>NUCLEOTIDE SEQUENCE [LARGE SCALE GENOMIC DNA]</scope>
    <source>
        <strain evidence="4">21-0</strain>
    </source>
</reference>
<feature type="compositionally biased region" description="Polar residues" evidence="2">
    <location>
        <begin position="565"/>
        <end position="574"/>
    </location>
</feature>
<dbReference type="PANTHER" id="PTHR47219">
    <property type="entry name" value="RAB GTPASE-ACTIVATING PROTEIN 1-LIKE"/>
    <property type="match status" value="1"/>
</dbReference>
<feature type="region of interest" description="Disordered" evidence="2">
    <location>
        <begin position="641"/>
        <end position="667"/>
    </location>
</feature>
<feature type="region of interest" description="Disordered" evidence="2">
    <location>
        <begin position="815"/>
        <end position="904"/>
    </location>
</feature>
<evidence type="ECO:0000313" key="4">
    <source>
        <dbReference type="EMBL" id="KAA1103548.1"/>
    </source>
</evidence>
<dbReference type="EMBL" id="VSWC01000042">
    <property type="protein sequence ID" value="KAA1103548.1"/>
    <property type="molecule type" value="Genomic_DNA"/>
</dbReference>
<name>A0A5B0PST5_PUCGR</name>
<feature type="compositionally biased region" description="Polar residues" evidence="2">
    <location>
        <begin position="272"/>
        <end position="293"/>
    </location>
</feature>
<feature type="compositionally biased region" description="Low complexity" evidence="2">
    <location>
        <begin position="844"/>
        <end position="857"/>
    </location>
</feature>
<feature type="compositionally biased region" description="Low complexity" evidence="2">
    <location>
        <begin position="454"/>
        <end position="481"/>
    </location>
</feature>
<feature type="compositionally biased region" description="Low complexity" evidence="2">
    <location>
        <begin position="305"/>
        <end position="322"/>
    </location>
</feature>
<feature type="region of interest" description="Disordered" evidence="2">
    <location>
        <begin position="1227"/>
        <end position="1254"/>
    </location>
</feature>
<dbReference type="Gene3D" id="1.10.472.80">
    <property type="entry name" value="Ypt/Rab-GAP domain of gyp1p, domain 3"/>
    <property type="match status" value="1"/>
</dbReference>
<dbReference type="InterPro" id="IPR050302">
    <property type="entry name" value="Rab_GAP_TBC_domain"/>
</dbReference>
<dbReference type="Gene3D" id="1.10.8.270">
    <property type="entry name" value="putative rabgap domain of human tbc1 domain family member 14 like domains"/>
    <property type="match status" value="1"/>
</dbReference>
<feature type="compositionally biased region" description="Basic and acidic residues" evidence="2">
    <location>
        <begin position="14"/>
        <end position="28"/>
    </location>
</feature>
<feature type="compositionally biased region" description="Polar residues" evidence="2">
    <location>
        <begin position="761"/>
        <end position="773"/>
    </location>
</feature>
<dbReference type="Pfam" id="PF00566">
    <property type="entry name" value="RabGAP-TBC"/>
    <property type="match status" value="1"/>
</dbReference>
<feature type="compositionally biased region" description="Polar residues" evidence="2">
    <location>
        <begin position="592"/>
        <end position="614"/>
    </location>
</feature>
<dbReference type="OrthoDB" id="2506718at2759"/>
<feature type="compositionally biased region" description="Polar residues" evidence="2">
    <location>
        <begin position="1010"/>
        <end position="1019"/>
    </location>
</feature>
<feature type="region of interest" description="Disordered" evidence="2">
    <location>
        <begin position="511"/>
        <end position="617"/>
    </location>
</feature>
<proteinExistence type="predicted"/>
<evidence type="ECO:0000256" key="1">
    <source>
        <dbReference type="SAM" id="Coils"/>
    </source>
</evidence>
<dbReference type="InterPro" id="IPR035969">
    <property type="entry name" value="Rab-GAP_TBC_sf"/>
</dbReference>
<feature type="domain" description="Rab-GAP TBC" evidence="3">
    <location>
        <begin position="1427"/>
        <end position="1616"/>
    </location>
</feature>
<feature type="compositionally biased region" description="Polar residues" evidence="2">
    <location>
        <begin position="110"/>
        <end position="124"/>
    </location>
</feature>
<dbReference type="GO" id="GO:0005096">
    <property type="term" value="F:GTPase activator activity"/>
    <property type="evidence" value="ECO:0007669"/>
    <property type="project" value="TreeGrafter"/>
</dbReference>
<feature type="region of interest" description="Disordered" evidence="2">
    <location>
        <begin position="98"/>
        <end position="171"/>
    </location>
</feature>
<evidence type="ECO:0000256" key="2">
    <source>
        <dbReference type="SAM" id="MobiDB-lite"/>
    </source>
</evidence>
<feature type="compositionally biased region" description="Low complexity" evidence="2">
    <location>
        <begin position="144"/>
        <end position="159"/>
    </location>
</feature>
<feature type="compositionally biased region" description="Basic residues" evidence="2">
    <location>
        <begin position="160"/>
        <end position="169"/>
    </location>
</feature>